<keyword evidence="1" id="KW-1133">Transmembrane helix</keyword>
<dbReference type="Proteomes" id="UP000294847">
    <property type="component" value="Chromosome 4"/>
</dbReference>
<reference evidence="2 3" key="1">
    <citation type="journal article" date="2019" name="Mol. Biol. Evol.">
        <title>Blast fungal genomes show frequent chromosomal changes, gene gains and losses, and effector gene turnover.</title>
        <authorList>
            <person name="Gomez Luciano L.B."/>
            <person name="Jason Tsai I."/>
            <person name="Chuma I."/>
            <person name="Tosa Y."/>
            <person name="Chen Y.H."/>
            <person name="Li J.Y."/>
            <person name="Li M.Y."/>
            <person name="Jade Lu M.Y."/>
            <person name="Nakayashiki H."/>
            <person name="Li W.H."/>
        </authorList>
    </citation>
    <scope>NUCLEOTIDE SEQUENCE [LARGE SCALE GENOMIC DNA]</scope>
    <source>
        <strain evidence="2">MZ5-1-6</strain>
    </source>
</reference>
<keyword evidence="1" id="KW-0472">Membrane</keyword>
<dbReference type="AlphaFoldDB" id="A0A4V1C6K1"/>
<keyword evidence="1" id="KW-0812">Transmembrane</keyword>
<gene>
    <name evidence="2" type="ORF">PoMZ_07106</name>
</gene>
<organism evidence="2 3">
    <name type="scientific">Pyricularia oryzae</name>
    <name type="common">Rice blast fungus</name>
    <name type="synonym">Magnaporthe oryzae</name>
    <dbReference type="NCBI Taxonomy" id="318829"/>
    <lineage>
        <taxon>Eukaryota</taxon>
        <taxon>Fungi</taxon>
        <taxon>Dikarya</taxon>
        <taxon>Ascomycota</taxon>
        <taxon>Pezizomycotina</taxon>
        <taxon>Sordariomycetes</taxon>
        <taxon>Sordariomycetidae</taxon>
        <taxon>Magnaporthales</taxon>
        <taxon>Pyriculariaceae</taxon>
        <taxon>Pyricularia</taxon>
    </lineage>
</organism>
<sequence>RKLKNKNSKLALYLILCTLSGIALLLQLQYHTFVPFSTVLRFDRPTAHNFPGNLDSKHTQLFGRYPDYSSFLQSQHLIATVLLCSSRDKACTCRLDRPTRDQNLTLFHQKSPTTILRYTPASRQD</sequence>
<name>A0A4V1C6K1_PYROR</name>
<evidence type="ECO:0000313" key="3">
    <source>
        <dbReference type="Proteomes" id="UP000294847"/>
    </source>
</evidence>
<evidence type="ECO:0000256" key="1">
    <source>
        <dbReference type="SAM" id="Phobius"/>
    </source>
</evidence>
<accession>A0A4V1C6K1</accession>
<dbReference type="EMBL" id="CP034207">
    <property type="protein sequence ID" value="QBZ60168.1"/>
    <property type="molecule type" value="Genomic_DNA"/>
</dbReference>
<proteinExistence type="predicted"/>
<feature type="non-terminal residue" evidence="2">
    <location>
        <position position="1"/>
    </location>
</feature>
<evidence type="ECO:0000313" key="2">
    <source>
        <dbReference type="EMBL" id="QBZ60168.1"/>
    </source>
</evidence>
<protein>
    <submittedName>
        <fullName evidence="2">Uncharacterized protein</fullName>
    </submittedName>
</protein>
<feature type="transmembrane region" description="Helical" evidence="1">
    <location>
        <begin position="12"/>
        <end position="30"/>
    </location>
</feature>